<dbReference type="Pfam" id="PF06161">
    <property type="entry name" value="DUF975"/>
    <property type="match status" value="1"/>
</dbReference>
<feature type="transmembrane region" description="Helical" evidence="1">
    <location>
        <begin position="110"/>
        <end position="141"/>
    </location>
</feature>
<dbReference type="PANTHER" id="PTHR40076:SF1">
    <property type="entry name" value="MEMBRANE PROTEIN"/>
    <property type="match status" value="1"/>
</dbReference>
<keyword evidence="1" id="KW-0812">Transmembrane</keyword>
<gene>
    <name evidence="2" type="ORF">ERS852407_00290</name>
</gene>
<organism evidence="2 3">
    <name type="scientific">Hungatella hathewayi</name>
    <dbReference type="NCBI Taxonomy" id="154046"/>
    <lineage>
        <taxon>Bacteria</taxon>
        <taxon>Bacillati</taxon>
        <taxon>Bacillota</taxon>
        <taxon>Clostridia</taxon>
        <taxon>Lachnospirales</taxon>
        <taxon>Lachnospiraceae</taxon>
        <taxon>Hungatella</taxon>
    </lineage>
</organism>
<dbReference type="PANTHER" id="PTHR40076">
    <property type="entry name" value="MEMBRANE PROTEIN-RELATED"/>
    <property type="match status" value="1"/>
</dbReference>
<feature type="transmembrane region" description="Helical" evidence="1">
    <location>
        <begin position="176"/>
        <end position="201"/>
    </location>
</feature>
<keyword evidence="1" id="KW-1133">Transmembrane helix</keyword>
<dbReference type="Proteomes" id="UP000095651">
    <property type="component" value="Unassembled WGS sequence"/>
</dbReference>
<evidence type="ECO:0000313" key="3">
    <source>
        <dbReference type="Proteomes" id="UP000095651"/>
    </source>
</evidence>
<evidence type="ECO:0000313" key="2">
    <source>
        <dbReference type="EMBL" id="CUN46952.1"/>
    </source>
</evidence>
<protein>
    <submittedName>
        <fullName evidence="2">Integral membrane protein</fullName>
    </submittedName>
</protein>
<reference evidence="2 3" key="1">
    <citation type="submission" date="2015-09" db="EMBL/GenBank/DDBJ databases">
        <authorList>
            <consortium name="Pathogen Informatics"/>
        </authorList>
    </citation>
    <scope>NUCLEOTIDE SEQUENCE [LARGE SCALE GENOMIC DNA]</scope>
    <source>
        <strain evidence="2 3">2789STDY5608850</strain>
    </source>
</reference>
<accession>A0A173X573</accession>
<feature type="transmembrane region" description="Helical" evidence="1">
    <location>
        <begin position="62"/>
        <end position="90"/>
    </location>
</feature>
<sequence length="230" mass="25945">MNRQELKFDAKNKMREAAVNPYVVTLILGVILMVLSGVQFILDFWGNIIGTGSSVNTGEAGTYIVSSLVFFVIYLVISTILQFGYSSYCLKVANRDGSMSYGDLFSSVRYLLKAIGLTLMISVFVLLWCILLVIPGIIAAYRYSQAIFIMVEDPNKGIMQCIRESKEMMAGHKMEYFILELSFFFWMLLGGVTCGLAYIYVYPYMTVTFANYYNSLKPVSVVYEKADTIN</sequence>
<dbReference type="RefSeq" id="WP_055652719.1">
    <property type="nucleotide sequence ID" value="NZ_CABIXC010000001.1"/>
</dbReference>
<name>A0A173X573_9FIRM</name>
<dbReference type="InterPro" id="IPR010380">
    <property type="entry name" value="DUF975"/>
</dbReference>
<dbReference type="EMBL" id="CYZE01000001">
    <property type="protein sequence ID" value="CUN46952.1"/>
    <property type="molecule type" value="Genomic_DNA"/>
</dbReference>
<keyword evidence="1" id="KW-0472">Membrane</keyword>
<proteinExistence type="predicted"/>
<dbReference type="AlphaFoldDB" id="A0A173X573"/>
<feature type="transmembrane region" description="Helical" evidence="1">
    <location>
        <begin position="21"/>
        <end position="42"/>
    </location>
</feature>
<evidence type="ECO:0000256" key="1">
    <source>
        <dbReference type="SAM" id="Phobius"/>
    </source>
</evidence>